<accession>A0A069D6C9</accession>
<dbReference type="PROSITE" id="PS50042">
    <property type="entry name" value="CNMP_BINDING_3"/>
    <property type="match status" value="1"/>
</dbReference>
<dbReference type="Gene3D" id="2.60.120.10">
    <property type="entry name" value="Jelly Rolls"/>
    <property type="match status" value="1"/>
</dbReference>
<reference evidence="2 3" key="1">
    <citation type="journal article" date="2015" name="Microbes Environ.">
        <title>Distribution and evolution of nitrogen fixation genes in the phylum bacteroidetes.</title>
        <authorList>
            <person name="Inoue J."/>
            <person name="Oshima K."/>
            <person name="Suda W."/>
            <person name="Sakamoto M."/>
            <person name="Iino T."/>
            <person name="Noda S."/>
            <person name="Hongoh Y."/>
            <person name="Hattori M."/>
            <person name="Ohkuma M."/>
        </authorList>
    </citation>
    <scope>NUCLEOTIDE SEQUENCE [LARGE SCALE GENOMIC DNA]</scope>
    <source>
        <strain evidence="2 3">JCM 15093</strain>
    </source>
</reference>
<gene>
    <name evidence="2" type="ORF">JCM15093_867</name>
</gene>
<organism evidence="2 3">
    <name type="scientific">Bacteroides graminisolvens DSM 19988 = JCM 15093</name>
    <dbReference type="NCBI Taxonomy" id="1121097"/>
    <lineage>
        <taxon>Bacteria</taxon>
        <taxon>Pseudomonadati</taxon>
        <taxon>Bacteroidota</taxon>
        <taxon>Bacteroidia</taxon>
        <taxon>Bacteroidales</taxon>
        <taxon>Bacteroidaceae</taxon>
        <taxon>Bacteroides</taxon>
    </lineage>
</organism>
<dbReference type="SMART" id="SM00100">
    <property type="entry name" value="cNMP"/>
    <property type="match status" value="1"/>
</dbReference>
<comment type="caution">
    <text evidence="2">The sequence shown here is derived from an EMBL/GenBank/DDBJ whole genome shotgun (WGS) entry which is preliminary data.</text>
</comment>
<dbReference type="InterPro" id="IPR014710">
    <property type="entry name" value="RmlC-like_jellyroll"/>
</dbReference>
<feature type="domain" description="Cyclic nucleotide-binding" evidence="1">
    <location>
        <begin position="8"/>
        <end position="128"/>
    </location>
</feature>
<dbReference type="Proteomes" id="UP000027601">
    <property type="component" value="Unassembled WGS sequence"/>
</dbReference>
<dbReference type="EMBL" id="BAJS01000003">
    <property type="protein sequence ID" value="GAK35744.1"/>
    <property type="molecule type" value="Genomic_DNA"/>
</dbReference>
<evidence type="ECO:0000313" key="3">
    <source>
        <dbReference type="Proteomes" id="UP000027601"/>
    </source>
</evidence>
<dbReference type="Pfam" id="PF00027">
    <property type="entry name" value="cNMP_binding"/>
    <property type="match status" value="1"/>
</dbReference>
<dbReference type="SUPFAM" id="SSF51206">
    <property type="entry name" value="cAMP-binding domain-like"/>
    <property type="match status" value="1"/>
</dbReference>
<proteinExistence type="predicted"/>
<evidence type="ECO:0000259" key="1">
    <source>
        <dbReference type="PROSITE" id="PS50042"/>
    </source>
</evidence>
<keyword evidence="3" id="KW-1185">Reference proteome</keyword>
<dbReference type="CDD" id="cd00038">
    <property type="entry name" value="CAP_ED"/>
    <property type="match status" value="1"/>
</dbReference>
<dbReference type="RefSeq" id="WP_024995824.1">
    <property type="nucleotide sequence ID" value="NZ_BAJS01000003.1"/>
</dbReference>
<name>A0A069D6C9_9BACE</name>
<dbReference type="AlphaFoldDB" id="A0A069D6C9"/>
<dbReference type="InterPro" id="IPR018490">
    <property type="entry name" value="cNMP-bd_dom_sf"/>
</dbReference>
<dbReference type="OrthoDB" id="5457083at2"/>
<protein>
    <submittedName>
        <fullName evidence="2">Transcriptional regulator, Crp/Fnr family</fullName>
    </submittedName>
</protein>
<dbReference type="eggNOG" id="COG0664">
    <property type="taxonomic scope" value="Bacteria"/>
</dbReference>
<dbReference type="InterPro" id="IPR000595">
    <property type="entry name" value="cNMP-bd_dom"/>
</dbReference>
<evidence type="ECO:0000313" key="2">
    <source>
        <dbReference type="EMBL" id="GAK35744.1"/>
    </source>
</evidence>
<sequence>MQQTNNIILSLIEKVYANESSKNVSLKKYLKGADILKQGQITQHVLIVKNGLVKCFYSEENCKEFIFDFLGSGEVVGEIEAIRHIKCLCNIQAVTDVEAYSFSTSCFHSLIEQNREFRDVILGELAERLIKTSQRASFQKAYSAKYGLLKLLDIQKEGNLKLSKSDMASYLGIDIRSLNRLLHAE</sequence>